<proteinExistence type="inferred from homology"/>
<keyword evidence="5" id="KW-1185">Reference proteome</keyword>
<dbReference type="AlphaFoldDB" id="A0A143BK57"/>
<dbReference type="InterPro" id="IPR019818">
    <property type="entry name" value="IsoCit/isopropylmalate_DH_CS"/>
</dbReference>
<sequence length="337" mass="36292">MPTPVTLIPGDGIGPSIADATVRILDAAGCDISWDRQVAGMAGVARWNDPIPDATLDSIKQTRVALKGPLETPVGEGFRSINVALRKTFDLYANVRPARTIVPGRFENIDITLIRENTEGLYIGVEHYVRIGDDPRAAAESVAIITRQGSERIVRYAFEYALAHDRKKVTLVHKANILKYSQGLFLDVGRMVAREYEGRIQFEERIIDAMAMHLVMRPEQFDVVVTTNLFGDILSDEISGLVGGLGLAPGANIGKNAAIFEAVHGTAPDIAGKNVANPGALVLAACMMLEHIGDVSNATRIRDAFESTIREGMVLTRDLGGTAGTDAFTDAVIAKLA</sequence>
<dbReference type="EC" id="1.1.1.41" evidence="4"/>
<dbReference type="KEGG" id="gph:GEMMAAP_12530"/>
<dbReference type="GO" id="GO:0004449">
    <property type="term" value="F:isocitrate dehydrogenase (NAD+) activity"/>
    <property type="evidence" value="ECO:0007669"/>
    <property type="project" value="UniProtKB-EC"/>
</dbReference>
<feature type="domain" description="Isopropylmalate dehydrogenase-like" evidence="3">
    <location>
        <begin position="4"/>
        <end position="332"/>
    </location>
</feature>
<dbReference type="EMBL" id="CP011454">
    <property type="protein sequence ID" value="AMW05408.1"/>
    <property type="molecule type" value="Genomic_DNA"/>
</dbReference>
<dbReference type="PANTHER" id="PTHR11835:SF34">
    <property type="entry name" value="ISOCITRATE DEHYDROGENASE [NAD] SUBUNIT ALPHA, MITOCHONDRIAL"/>
    <property type="match status" value="1"/>
</dbReference>
<dbReference type="SMART" id="SM01329">
    <property type="entry name" value="Iso_dh"/>
    <property type="match status" value="1"/>
</dbReference>
<evidence type="ECO:0000313" key="4">
    <source>
        <dbReference type="EMBL" id="AMW05408.1"/>
    </source>
</evidence>
<dbReference type="GO" id="GO:0051287">
    <property type="term" value="F:NAD binding"/>
    <property type="evidence" value="ECO:0007669"/>
    <property type="project" value="InterPro"/>
</dbReference>
<dbReference type="GO" id="GO:0006099">
    <property type="term" value="P:tricarboxylic acid cycle"/>
    <property type="evidence" value="ECO:0007669"/>
    <property type="project" value="TreeGrafter"/>
</dbReference>
<dbReference type="InterPro" id="IPR024084">
    <property type="entry name" value="IsoPropMal-DH-like_dom"/>
</dbReference>
<keyword evidence="2 4" id="KW-0560">Oxidoreductase</keyword>
<evidence type="ECO:0000256" key="2">
    <source>
        <dbReference type="ARBA" id="ARBA00023002"/>
    </source>
</evidence>
<evidence type="ECO:0000259" key="3">
    <source>
        <dbReference type="SMART" id="SM01329"/>
    </source>
</evidence>
<reference evidence="4 5" key="1">
    <citation type="journal article" date="2014" name="Proc. Natl. Acad. Sci. U.S.A.">
        <title>Functional type 2 photosynthetic reaction centers found in the rare bacterial phylum Gemmatimonadetes.</title>
        <authorList>
            <person name="Zeng Y."/>
            <person name="Feng F."/>
            <person name="Medova H."/>
            <person name="Dean J."/>
            <person name="Koblizek M."/>
        </authorList>
    </citation>
    <scope>NUCLEOTIDE SEQUENCE [LARGE SCALE GENOMIC DNA]</scope>
    <source>
        <strain evidence="4 5">AP64</strain>
    </source>
</reference>
<dbReference type="Proteomes" id="UP000076404">
    <property type="component" value="Chromosome"/>
</dbReference>
<dbReference type="eggNOG" id="COG0473">
    <property type="taxonomic scope" value="Bacteria"/>
</dbReference>
<dbReference type="PANTHER" id="PTHR11835">
    <property type="entry name" value="DECARBOXYLATING DEHYDROGENASES-ISOCITRATE, ISOPROPYLMALATE, TARTRATE"/>
    <property type="match status" value="1"/>
</dbReference>
<organism evidence="4 5">
    <name type="scientific">Gemmatimonas phototrophica</name>
    <dbReference type="NCBI Taxonomy" id="1379270"/>
    <lineage>
        <taxon>Bacteria</taxon>
        <taxon>Pseudomonadati</taxon>
        <taxon>Gemmatimonadota</taxon>
        <taxon>Gemmatimonadia</taxon>
        <taxon>Gemmatimonadales</taxon>
        <taxon>Gemmatimonadaceae</taxon>
        <taxon>Gemmatimonas</taxon>
    </lineage>
</organism>
<dbReference type="Gene3D" id="3.40.718.10">
    <property type="entry name" value="Isopropylmalate Dehydrogenase"/>
    <property type="match status" value="1"/>
</dbReference>
<accession>A0A143BK57</accession>
<dbReference type="STRING" id="1379270.GEMMAAP_12530"/>
<dbReference type="PROSITE" id="PS00470">
    <property type="entry name" value="IDH_IMDH"/>
    <property type="match status" value="1"/>
</dbReference>
<evidence type="ECO:0000256" key="1">
    <source>
        <dbReference type="ARBA" id="ARBA00007769"/>
    </source>
</evidence>
<protein>
    <submittedName>
        <fullName evidence="4">Isocitrate dehydrogenase</fullName>
        <ecNumber evidence="4">1.1.1.41</ecNumber>
    </submittedName>
</protein>
<dbReference type="RefSeq" id="WP_026849486.1">
    <property type="nucleotide sequence ID" value="NZ_CP011454.1"/>
</dbReference>
<dbReference type="GO" id="GO:0006102">
    <property type="term" value="P:isocitrate metabolic process"/>
    <property type="evidence" value="ECO:0007669"/>
    <property type="project" value="TreeGrafter"/>
</dbReference>
<dbReference type="Pfam" id="PF00180">
    <property type="entry name" value="Iso_dh"/>
    <property type="match status" value="1"/>
</dbReference>
<dbReference type="SUPFAM" id="SSF53659">
    <property type="entry name" value="Isocitrate/Isopropylmalate dehydrogenase-like"/>
    <property type="match status" value="1"/>
</dbReference>
<evidence type="ECO:0000313" key="5">
    <source>
        <dbReference type="Proteomes" id="UP000076404"/>
    </source>
</evidence>
<name>A0A143BK57_9BACT</name>
<dbReference type="GO" id="GO:0000287">
    <property type="term" value="F:magnesium ion binding"/>
    <property type="evidence" value="ECO:0007669"/>
    <property type="project" value="InterPro"/>
</dbReference>
<reference evidence="4 5" key="2">
    <citation type="journal article" date="2016" name="Environ. Microbiol. Rep.">
        <title>Metagenomic evidence for the presence of phototrophic Gemmatimonadetes bacteria in diverse environments.</title>
        <authorList>
            <person name="Zeng Y."/>
            <person name="Baumbach J."/>
            <person name="Barbosa E.G."/>
            <person name="Azevedo V."/>
            <person name="Zhang C."/>
            <person name="Koblizek M."/>
        </authorList>
    </citation>
    <scope>NUCLEOTIDE SEQUENCE [LARGE SCALE GENOMIC DNA]</scope>
    <source>
        <strain evidence="4 5">AP64</strain>
    </source>
</reference>
<comment type="similarity">
    <text evidence="1">Belongs to the isocitrate and isopropylmalate dehydrogenases family.</text>
</comment>
<gene>
    <name evidence="4" type="ORF">GEMMAAP_12530</name>
</gene>
<dbReference type="OrthoDB" id="9806254at2"/>